<organism evidence="8 9">
    <name type="scientific">Methanococcoides burtonii (strain DSM 6242 / NBRC 107633 / OCM 468 / ACE-M)</name>
    <dbReference type="NCBI Taxonomy" id="259564"/>
    <lineage>
        <taxon>Archaea</taxon>
        <taxon>Methanobacteriati</taxon>
        <taxon>Methanobacteriota</taxon>
        <taxon>Stenosarchaea group</taxon>
        <taxon>Methanomicrobia</taxon>
        <taxon>Methanosarcinales</taxon>
        <taxon>Methanosarcinaceae</taxon>
        <taxon>Methanococcoides</taxon>
    </lineage>
</organism>
<dbReference type="InterPro" id="IPR058240">
    <property type="entry name" value="rSAM_sf"/>
</dbReference>
<dbReference type="PANTHER" id="PTHR30352">
    <property type="entry name" value="PYRUVATE FORMATE-LYASE-ACTIVATING ENZYME"/>
    <property type="match status" value="1"/>
</dbReference>
<reference evidence="9" key="1">
    <citation type="journal article" date="2009" name="ISME J.">
        <title>The genome sequence of the psychrophilic archaeon, Methanococcoides burtonii: the role of genome evolution in cold adaptation.</title>
        <authorList>
            <person name="Allen M.A."/>
            <person name="Lauro F.M."/>
            <person name="Williams T.J."/>
            <person name="Burg D."/>
            <person name="Siddiqui K.S."/>
            <person name="De Francisci D."/>
            <person name="Chong K.W."/>
            <person name="Pilak O."/>
            <person name="Chew H.H."/>
            <person name="De Maere M.Z."/>
            <person name="Ting L."/>
            <person name="Katrib M."/>
            <person name="Ng C."/>
            <person name="Sowers K.R."/>
            <person name="Galperin M.Y."/>
            <person name="Anderson I.J."/>
            <person name="Ivanova N."/>
            <person name="Dalin E."/>
            <person name="Martinez M."/>
            <person name="Lapidus A."/>
            <person name="Hauser L."/>
            <person name="Land M."/>
            <person name="Thomas T."/>
            <person name="Cavicchioli R."/>
        </authorList>
    </citation>
    <scope>NUCLEOTIDE SEQUENCE [LARGE SCALE GENOMIC DNA]</scope>
    <source>
        <strain evidence="9">DSM 6242 / NBRC 107633 / OCM 468 / ACE-M</strain>
    </source>
</reference>
<dbReference type="PROSITE" id="PS51918">
    <property type="entry name" value="RADICAL_SAM"/>
    <property type="match status" value="1"/>
</dbReference>
<evidence type="ECO:0000259" key="7">
    <source>
        <dbReference type="PROSITE" id="PS51918"/>
    </source>
</evidence>
<evidence type="ECO:0000313" key="8">
    <source>
        <dbReference type="EMBL" id="ABE53255.1"/>
    </source>
</evidence>
<dbReference type="CDD" id="cd01335">
    <property type="entry name" value="Radical_SAM"/>
    <property type="match status" value="1"/>
</dbReference>
<dbReference type="Proteomes" id="UP000001979">
    <property type="component" value="Chromosome"/>
</dbReference>
<dbReference type="InterPro" id="IPR016431">
    <property type="entry name" value="Pyrv-formate_lyase-activ_prd"/>
</dbReference>
<keyword evidence="5 6" id="KW-0411">Iron-sulfur</keyword>
<dbReference type="Gene3D" id="3.20.20.70">
    <property type="entry name" value="Aldolase class I"/>
    <property type="match status" value="1"/>
</dbReference>
<keyword evidence="2 6" id="KW-0949">S-adenosyl-L-methionine</keyword>
<dbReference type="GO" id="GO:0003824">
    <property type="term" value="F:catalytic activity"/>
    <property type="evidence" value="ECO:0007669"/>
    <property type="project" value="InterPro"/>
</dbReference>
<sequence length="353" mass="39576">MSGNTTNKSQISGSKEAMFYEKLEGGNVRCNLCNHRCRISKGKTGICGVRENRDGTLYSLIYAMVSSEAVDPIEKKPLFHFNPGSLVYSLGTIGCNFRCKHCQNWIISQVGLDEANSIEITPEQAVERALATGCRSIAWTYNEPTIWYEYTYDSAKLAKEAGLDTVYVTNGYITPEALEHISPYLDAFRVDIKAFSEKFYKEVVGARLAPVLESAKLAKELGMHVEVVNLVIPTLNDSEDELRELSKWVFENLGENTPVHFTRFQPYYKMNHLPPTPVETLEKAHQIALDAGLKYVYIGNVFGHEYEITFCPSCGKPVIVRGVFDVQDQALTPDNKCRNCGAPISIYGKYYGD</sequence>
<dbReference type="InterPro" id="IPR027596">
    <property type="entry name" value="AmmeMemoSam_rS"/>
</dbReference>
<dbReference type="EMBL" id="CP000300">
    <property type="protein sequence ID" value="ABE53255.1"/>
    <property type="molecule type" value="Genomic_DNA"/>
</dbReference>
<evidence type="ECO:0000256" key="5">
    <source>
        <dbReference type="ARBA" id="ARBA00023014"/>
    </source>
</evidence>
<dbReference type="STRING" id="259564.Mbur_2404"/>
<dbReference type="InterPro" id="IPR007197">
    <property type="entry name" value="rSAM"/>
</dbReference>
<feature type="domain" description="Radical SAM core" evidence="7">
    <location>
        <begin position="80"/>
        <end position="294"/>
    </location>
</feature>
<dbReference type="SFLD" id="SFLDS00029">
    <property type="entry name" value="Radical_SAM"/>
    <property type="match status" value="1"/>
</dbReference>
<feature type="binding site" evidence="6">
    <location>
        <position position="95"/>
    </location>
    <ligand>
        <name>[4Fe-4S] cluster</name>
        <dbReference type="ChEBI" id="CHEBI:49883"/>
        <note>4Fe-4S-S-AdoMet</note>
    </ligand>
</feature>
<dbReference type="GO" id="GO:0051539">
    <property type="term" value="F:4 iron, 4 sulfur cluster binding"/>
    <property type="evidence" value="ECO:0007669"/>
    <property type="project" value="UniProtKB-KW"/>
</dbReference>
<dbReference type="SFLD" id="SFLDG01101">
    <property type="entry name" value="Uncharacterised_Radical_SAM_Su"/>
    <property type="match status" value="1"/>
</dbReference>
<keyword evidence="1" id="KW-0004">4Fe-4S</keyword>
<comment type="cofactor">
    <cofactor evidence="6">
        <name>[4Fe-4S] cluster</name>
        <dbReference type="ChEBI" id="CHEBI:49883"/>
    </cofactor>
    <text evidence="6">Binds 1 [4Fe-4S] cluster. The cluster is coordinated with 3 cysteines and an exchangeable S-adenosyl-L-methionine.</text>
</comment>
<evidence type="ECO:0000256" key="6">
    <source>
        <dbReference type="PIRSR" id="PIRSR004869-50"/>
    </source>
</evidence>
<keyword evidence="3 6" id="KW-0479">Metal-binding</keyword>
<feature type="binding site" evidence="6">
    <location>
        <position position="102"/>
    </location>
    <ligand>
        <name>[4Fe-4S] cluster</name>
        <dbReference type="ChEBI" id="CHEBI:49883"/>
        <note>4Fe-4S-S-AdoMet</note>
    </ligand>
</feature>
<evidence type="ECO:0000256" key="2">
    <source>
        <dbReference type="ARBA" id="ARBA00022691"/>
    </source>
</evidence>
<gene>
    <name evidence="8" type="ordered locus">Mbur_2404</name>
</gene>
<dbReference type="SUPFAM" id="SSF102114">
    <property type="entry name" value="Radical SAM enzymes"/>
    <property type="match status" value="1"/>
</dbReference>
<dbReference type="GeneID" id="3998992"/>
<dbReference type="PANTHER" id="PTHR30352:SF5">
    <property type="entry name" value="PYRUVATE FORMATE-LYASE 1-ACTIVATING ENZYME"/>
    <property type="match status" value="1"/>
</dbReference>
<dbReference type="AlphaFoldDB" id="Q12TH1"/>
<proteinExistence type="predicted"/>
<dbReference type="PIRSF" id="PIRSF004869">
    <property type="entry name" value="PflX_prd"/>
    <property type="match status" value="1"/>
</dbReference>
<dbReference type="RefSeq" id="WP_011500390.1">
    <property type="nucleotide sequence ID" value="NC_007955.1"/>
</dbReference>
<evidence type="ECO:0000256" key="4">
    <source>
        <dbReference type="ARBA" id="ARBA00023004"/>
    </source>
</evidence>
<dbReference type="InterPro" id="IPR034457">
    <property type="entry name" value="Organic_radical-activating"/>
</dbReference>
<evidence type="ECO:0000256" key="3">
    <source>
        <dbReference type="ARBA" id="ARBA00022723"/>
    </source>
</evidence>
<dbReference type="GO" id="GO:0046872">
    <property type="term" value="F:metal ion binding"/>
    <property type="evidence" value="ECO:0007669"/>
    <property type="project" value="UniProtKB-KW"/>
</dbReference>
<name>Q12TH1_METBU</name>
<protein>
    <submittedName>
        <fullName evidence="8">Fe-S protein, radical SAM family</fullName>
    </submittedName>
</protein>
<feature type="binding site" evidence="6">
    <location>
        <position position="99"/>
    </location>
    <ligand>
        <name>[4Fe-4S] cluster</name>
        <dbReference type="ChEBI" id="CHEBI:49883"/>
        <note>4Fe-4S-S-AdoMet</note>
    </ligand>
</feature>
<evidence type="ECO:0000256" key="1">
    <source>
        <dbReference type="ARBA" id="ARBA00022485"/>
    </source>
</evidence>
<dbReference type="HOGENOM" id="CLU_044176_1_0_2"/>
<dbReference type="KEGG" id="mbu:Mbur_2404"/>
<evidence type="ECO:0000313" key="9">
    <source>
        <dbReference type="Proteomes" id="UP000001979"/>
    </source>
</evidence>
<dbReference type="Pfam" id="PF04055">
    <property type="entry name" value="Radical_SAM"/>
    <property type="match status" value="1"/>
</dbReference>
<keyword evidence="4 6" id="KW-0408">Iron</keyword>
<dbReference type="InterPro" id="IPR013785">
    <property type="entry name" value="Aldolase_TIM"/>
</dbReference>
<keyword evidence="9" id="KW-1185">Reference proteome</keyword>
<dbReference type="NCBIfam" id="TIGR04337">
    <property type="entry name" value="AmmeMemoSam_rS"/>
    <property type="match status" value="1"/>
</dbReference>
<accession>Q12TH1</accession>